<feature type="compositionally biased region" description="Polar residues" evidence="1">
    <location>
        <begin position="94"/>
        <end position="104"/>
    </location>
</feature>
<feature type="region of interest" description="Disordered" evidence="1">
    <location>
        <begin position="1"/>
        <end position="26"/>
    </location>
</feature>
<feature type="region of interest" description="Disordered" evidence="1">
    <location>
        <begin position="91"/>
        <end position="110"/>
    </location>
</feature>
<comment type="caution">
    <text evidence="2">The sequence shown here is derived from an EMBL/GenBank/DDBJ whole genome shotgun (WGS) entry which is preliminary data.</text>
</comment>
<sequence length="110" mass="12590">MEEVTKKKNYCHNSGSEDHHANNCPKAKKKIYVIENVPEEEIQKVDSESDSMGDSIRENPDDDQDPIDKLVVDYQEETQLLIKKIQLEAGLPQENANKNLANTQKMHRPS</sequence>
<dbReference type="AlphaFoldDB" id="A0A9Q3I0K6"/>
<evidence type="ECO:0000313" key="3">
    <source>
        <dbReference type="Proteomes" id="UP000765509"/>
    </source>
</evidence>
<accession>A0A9Q3I0K6</accession>
<feature type="region of interest" description="Disordered" evidence="1">
    <location>
        <begin position="38"/>
        <end position="67"/>
    </location>
</feature>
<dbReference type="EMBL" id="AVOT02029054">
    <property type="protein sequence ID" value="MBW0521739.1"/>
    <property type="molecule type" value="Genomic_DNA"/>
</dbReference>
<keyword evidence="3" id="KW-1185">Reference proteome</keyword>
<dbReference type="Proteomes" id="UP000765509">
    <property type="component" value="Unassembled WGS sequence"/>
</dbReference>
<proteinExistence type="predicted"/>
<evidence type="ECO:0000313" key="2">
    <source>
        <dbReference type="EMBL" id="MBW0521739.1"/>
    </source>
</evidence>
<reference evidence="2" key="1">
    <citation type="submission" date="2021-03" db="EMBL/GenBank/DDBJ databases">
        <title>Draft genome sequence of rust myrtle Austropuccinia psidii MF-1, a brazilian biotype.</title>
        <authorList>
            <person name="Quecine M.C."/>
            <person name="Pachon D.M.R."/>
            <person name="Bonatelli M.L."/>
            <person name="Correr F.H."/>
            <person name="Franceschini L.M."/>
            <person name="Leite T.F."/>
            <person name="Margarido G.R.A."/>
            <person name="Almeida C.A."/>
            <person name="Ferrarezi J.A."/>
            <person name="Labate C.A."/>
        </authorList>
    </citation>
    <scope>NUCLEOTIDE SEQUENCE</scope>
    <source>
        <strain evidence="2">MF-1</strain>
    </source>
</reference>
<evidence type="ECO:0000256" key="1">
    <source>
        <dbReference type="SAM" id="MobiDB-lite"/>
    </source>
</evidence>
<organism evidence="2 3">
    <name type="scientific">Austropuccinia psidii MF-1</name>
    <dbReference type="NCBI Taxonomy" id="1389203"/>
    <lineage>
        <taxon>Eukaryota</taxon>
        <taxon>Fungi</taxon>
        <taxon>Dikarya</taxon>
        <taxon>Basidiomycota</taxon>
        <taxon>Pucciniomycotina</taxon>
        <taxon>Pucciniomycetes</taxon>
        <taxon>Pucciniales</taxon>
        <taxon>Sphaerophragmiaceae</taxon>
        <taxon>Austropuccinia</taxon>
    </lineage>
</organism>
<gene>
    <name evidence="2" type="ORF">O181_061454</name>
</gene>
<protein>
    <submittedName>
        <fullName evidence="2">Uncharacterized protein</fullName>
    </submittedName>
</protein>
<name>A0A9Q3I0K6_9BASI</name>